<dbReference type="AlphaFoldDB" id="A0AA38WNH7"/>
<feature type="domain" description="DYW" evidence="4">
    <location>
        <begin position="473"/>
        <end position="545"/>
    </location>
</feature>
<sequence length="692" mass="76725">MYAKCGLIKDALQLFDEMPQRNPVSWASILTAYNRSNLPSRALTTFSASFYRDRLQPDHFIFATLLNSCAALTTLRIGRQVHAQFALSPFSSDDIVKSSLVDMYAKCGSVDVARSVFDTISSKNSISLTAMISGYARSGRKSEAVELLRGMEEPNLFSWTALISGLIQSGDWINAFHLFIAMRRDGIEILDPFVLSSVIGASADLAALELGKQVHCLVVGLGFESSLYVGNSLVDMYAKCSDIIAAETAFNGIITKDVVSWTSIIVGLAQHGKAKEALSLYDDMVSTRLDPNEVTFVGLIYACSHVGLVDKGRDLFNSMAECYGLNPSLQHYTCLLDLYSRSGHLDEAENVLNTMPFDLDEAVWASILSACKRHGKTEMGTRIADRLMWLGPKDPSTFILLSNAYAGACMWENVAKVRSLMAAMDVKKEPGYSCVHLGTESPMFYAGEPFDHPMKDRMSVFLKDLDEEMRKRGYVPDTSFVLHDMGKKEKEDQLFWHSERVAVAYGLLKGVPGSVIRIVKNLRVCGDCHTVLKMICSIVGREIVVVAPGMVSLATISPAMRLFILTRPSFTFKDSTLLSTGRTSLIVDCWVGNTPLKNLFPELFALESDKTCSIGSRFLHSNSDGATWTWSWVNTIEAERLADKVEDLENLLKDVVLRNGVDKWYWEGDSNGEYTAIVEQNPDKNQSKQKRG</sequence>
<dbReference type="InterPro" id="IPR046960">
    <property type="entry name" value="PPR_At4g14850-like_plant"/>
</dbReference>
<accession>A0AA38WNH7</accession>
<evidence type="ECO:0000256" key="1">
    <source>
        <dbReference type="ARBA" id="ARBA00006643"/>
    </source>
</evidence>
<dbReference type="PROSITE" id="PS51375">
    <property type="entry name" value="PPR"/>
    <property type="match status" value="3"/>
</dbReference>
<dbReference type="Proteomes" id="UP001172457">
    <property type="component" value="Chromosome 3"/>
</dbReference>
<evidence type="ECO:0000256" key="2">
    <source>
        <dbReference type="ARBA" id="ARBA00022737"/>
    </source>
</evidence>
<dbReference type="PANTHER" id="PTHR47926">
    <property type="entry name" value="PENTATRICOPEPTIDE REPEAT-CONTAINING PROTEIN"/>
    <property type="match status" value="1"/>
</dbReference>
<keyword evidence="6" id="KW-1185">Reference proteome</keyword>
<reference evidence="5" key="1">
    <citation type="submission" date="2023-03" db="EMBL/GenBank/DDBJ databases">
        <title>Chromosome-scale reference genome and RAD-based genetic map of yellow starthistle (Centaurea solstitialis) reveal putative structural variation and QTLs associated with invader traits.</title>
        <authorList>
            <person name="Reatini B."/>
            <person name="Cang F.A."/>
            <person name="Jiang Q."/>
            <person name="Mckibben M.T.W."/>
            <person name="Barker M.S."/>
            <person name="Rieseberg L.H."/>
            <person name="Dlugosch K.M."/>
        </authorList>
    </citation>
    <scope>NUCLEOTIDE SEQUENCE</scope>
    <source>
        <strain evidence="5">CAN-66</strain>
        <tissue evidence="5">Leaf</tissue>
    </source>
</reference>
<dbReference type="FunFam" id="1.25.40.10:FF:001093">
    <property type="entry name" value="Pentatricopeptide repeat-containing protein At2g34400"/>
    <property type="match status" value="1"/>
</dbReference>
<dbReference type="Pfam" id="PF01535">
    <property type="entry name" value="PPR"/>
    <property type="match status" value="5"/>
</dbReference>
<protein>
    <recommendedName>
        <fullName evidence="4">DYW domain-containing protein</fullName>
    </recommendedName>
</protein>
<feature type="repeat" description="PPR" evidence="3">
    <location>
        <begin position="155"/>
        <end position="189"/>
    </location>
</feature>
<dbReference type="InterPro" id="IPR032867">
    <property type="entry name" value="DYW_dom"/>
</dbReference>
<dbReference type="GO" id="GO:0008270">
    <property type="term" value="F:zinc ion binding"/>
    <property type="evidence" value="ECO:0007669"/>
    <property type="project" value="InterPro"/>
</dbReference>
<proteinExistence type="inferred from homology"/>
<dbReference type="GO" id="GO:0003723">
    <property type="term" value="F:RNA binding"/>
    <property type="evidence" value="ECO:0007669"/>
    <property type="project" value="InterPro"/>
</dbReference>
<dbReference type="InterPro" id="IPR011990">
    <property type="entry name" value="TPR-like_helical_dom_sf"/>
</dbReference>
<feature type="repeat" description="PPR" evidence="3">
    <location>
        <begin position="124"/>
        <end position="154"/>
    </location>
</feature>
<evidence type="ECO:0000313" key="5">
    <source>
        <dbReference type="EMBL" id="KAJ9558935.1"/>
    </source>
</evidence>
<dbReference type="Pfam" id="PF13041">
    <property type="entry name" value="PPR_2"/>
    <property type="match status" value="1"/>
</dbReference>
<dbReference type="NCBIfam" id="TIGR00756">
    <property type="entry name" value="PPR"/>
    <property type="match status" value="4"/>
</dbReference>
<dbReference type="InterPro" id="IPR046848">
    <property type="entry name" value="E_motif"/>
</dbReference>
<dbReference type="Pfam" id="PF14432">
    <property type="entry name" value="DYW_deaminase"/>
    <property type="match status" value="1"/>
</dbReference>
<comment type="caution">
    <text evidence="5">The sequence shown here is derived from an EMBL/GenBank/DDBJ whole genome shotgun (WGS) entry which is preliminary data.</text>
</comment>
<evidence type="ECO:0000313" key="6">
    <source>
        <dbReference type="Proteomes" id="UP001172457"/>
    </source>
</evidence>
<dbReference type="EMBL" id="JARYMX010000003">
    <property type="protein sequence ID" value="KAJ9558935.1"/>
    <property type="molecule type" value="Genomic_DNA"/>
</dbReference>
<dbReference type="PANTHER" id="PTHR47926:SF495">
    <property type="entry name" value="DYW DOMAIN-CONTAINING PROTEIN"/>
    <property type="match status" value="1"/>
</dbReference>
<evidence type="ECO:0000256" key="3">
    <source>
        <dbReference type="PROSITE-ProRule" id="PRU00708"/>
    </source>
</evidence>
<keyword evidence="2" id="KW-0677">Repeat</keyword>
<dbReference type="InterPro" id="IPR002885">
    <property type="entry name" value="PPR_rpt"/>
</dbReference>
<feature type="repeat" description="PPR" evidence="3">
    <location>
        <begin position="257"/>
        <end position="291"/>
    </location>
</feature>
<dbReference type="Pfam" id="PF20431">
    <property type="entry name" value="E_motif"/>
    <property type="match status" value="1"/>
</dbReference>
<dbReference type="GO" id="GO:0009451">
    <property type="term" value="P:RNA modification"/>
    <property type="evidence" value="ECO:0007669"/>
    <property type="project" value="InterPro"/>
</dbReference>
<organism evidence="5 6">
    <name type="scientific">Centaurea solstitialis</name>
    <name type="common">yellow star-thistle</name>
    <dbReference type="NCBI Taxonomy" id="347529"/>
    <lineage>
        <taxon>Eukaryota</taxon>
        <taxon>Viridiplantae</taxon>
        <taxon>Streptophyta</taxon>
        <taxon>Embryophyta</taxon>
        <taxon>Tracheophyta</taxon>
        <taxon>Spermatophyta</taxon>
        <taxon>Magnoliopsida</taxon>
        <taxon>eudicotyledons</taxon>
        <taxon>Gunneridae</taxon>
        <taxon>Pentapetalae</taxon>
        <taxon>asterids</taxon>
        <taxon>campanulids</taxon>
        <taxon>Asterales</taxon>
        <taxon>Asteraceae</taxon>
        <taxon>Carduoideae</taxon>
        <taxon>Cardueae</taxon>
        <taxon>Centaureinae</taxon>
        <taxon>Centaurea</taxon>
    </lineage>
</organism>
<dbReference type="Gene3D" id="1.25.40.10">
    <property type="entry name" value="Tetratricopeptide repeat domain"/>
    <property type="match status" value="4"/>
</dbReference>
<evidence type="ECO:0000259" key="4">
    <source>
        <dbReference type="Pfam" id="PF14432"/>
    </source>
</evidence>
<name>A0AA38WNH7_9ASTR</name>
<comment type="similarity">
    <text evidence="1">Belongs to the PPR family. PCMP-H subfamily.</text>
</comment>
<gene>
    <name evidence="5" type="ORF">OSB04_013549</name>
</gene>